<reference evidence="1" key="2">
    <citation type="journal article" date="2015" name="Data Brief">
        <title>Shoot transcriptome of the giant reed, Arundo donax.</title>
        <authorList>
            <person name="Barrero R.A."/>
            <person name="Guerrero F.D."/>
            <person name="Moolhuijzen P."/>
            <person name="Goolsby J.A."/>
            <person name="Tidwell J."/>
            <person name="Bellgard S.E."/>
            <person name="Bellgard M.I."/>
        </authorList>
    </citation>
    <scope>NUCLEOTIDE SEQUENCE</scope>
    <source>
        <tissue evidence="1">Shoot tissue taken approximately 20 cm above the soil surface</tissue>
    </source>
</reference>
<organism evidence="1">
    <name type="scientific">Arundo donax</name>
    <name type="common">Giant reed</name>
    <name type="synonym">Donax arundinaceus</name>
    <dbReference type="NCBI Taxonomy" id="35708"/>
    <lineage>
        <taxon>Eukaryota</taxon>
        <taxon>Viridiplantae</taxon>
        <taxon>Streptophyta</taxon>
        <taxon>Embryophyta</taxon>
        <taxon>Tracheophyta</taxon>
        <taxon>Spermatophyta</taxon>
        <taxon>Magnoliopsida</taxon>
        <taxon>Liliopsida</taxon>
        <taxon>Poales</taxon>
        <taxon>Poaceae</taxon>
        <taxon>PACMAD clade</taxon>
        <taxon>Arundinoideae</taxon>
        <taxon>Arundineae</taxon>
        <taxon>Arundo</taxon>
    </lineage>
</organism>
<dbReference type="EMBL" id="GBRH01245963">
    <property type="protein sequence ID" value="JAD51932.1"/>
    <property type="molecule type" value="Transcribed_RNA"/>
</dbReference>
<sequence>MVIVLEFHYFFQLTYLSIGLAKTSKDHLQLANNRANSPNR</sequence>
<name>A0A0A9AXW8_ARUDO</name>
<dbReference type="AlphaFoldDB" id="A0A0A9AXW8"/>
<protein>
    <submittedName>
        <fullName evidence="1">Uncharacterized protein</fullName>
    </submittedName>
</protein>
<reference evidence="1" key="1">
    <citation type="submission" date="2014-09" db="EMBL/GenBank/DDBJ databases">
        <authorList>
            <person name="Magalhaes I.L.F."/>
            <person name="Oliveira U."/>
            <person name="Santos F.R."/>
            <person name="Vidigal T.H.D.A."/>
            <person name="Brescovit A.D."/>
            <person name="Santos A.J."/>
        </authorList>
    </citation>
    <scope>NUCLEOTIDE SEQUENCE</scope>
    <source>
        <tissue evidence="1">Shoot tissue taken approximately 20 cm above the soil surface</tissue>
    </source>
</reference>
<accession>A0A0A9AXW8</accession>
<proteinExistence type="predicted"/>
<evidence type="ECO:0000313" key="1">
    <source>
        <dbReference type="EMBL" id="JAD51932.1"/>
    </source>
</evidence>